<name>A0A2S9X5W5_9NEIS</name>
<organism evidence="2 3">
    <name type="scientific">Chromobacterium amazonense</name>
    <dbReference type="NCBI Taxonomy" id="1382803"/>
    <lineage>
        <taxon>Bacteria</taxon>
        <taxon>Pseudomonadati</taxon>
        <taxon>Pseudomonadota</taxon>
        <taxon>Betaproteobacteria</taxon>
        <taxon>Neisseriales</taxon>
        <taxon>Chromobacteriaceae</taxon>
        <taxon>Chromobacterium</taxon>
    </lineage>
</organism>
<evidence type="ECO:0000313" key="3">
    <source>
        <dbReference type="Proteomes" id="UP000239469"/>
    </source>
</evidence>
<dbReference type="Proteomes" id="UP000239469">
    <property type="component" value="Unassembled WGS sequence"/>
</dbReference>
<evidence type="ECO:0000313" key="2">
    <source>
        <dbReference type="EMBL" id="PRP71119.1"/>
    </source>
</evidence>
<feature type="region of interest" description="Disordered" evidence="1">
    <location>
        <begin position="1"/>
        <end position="72"/>
    </location>
</feature>
<feature type="compositionally biased region" description="Low complexity" evidence="1">
    <location>
        <begin position="20"/>
        <end position="36"/>
    </location>
</feature>
<proteinExistence type="predicted"/>
<reference evidence="2 3" key="1">
    <citation type="submission" date="2017-01" db="EMBL/GenBank/DDBJ databases">
        <title>New insights into the genetic diversity of Chromobacterium isolated from tropical freshwater lake.</title>
        <authorList>
            <person name="Santos A.B."/>
            <person name="Nascimento A.M."/>
            <person name="Da Silva P.C."/>
        </authorList>
    </citation>
    <scope>NUCLEOTIDE SEQUENCE [LARGE SCALE GENOMIC DNA]</scope>
    <source>
        <strain evidence="2 3">56AF</strain>
    </source>
</reference>
<feature type="compositionally biased region" description="Basic and acidic residues" evidence="1">
    <location>
        <begin position="61"/>
        <end position="72"/>
    </location>
</feature>
<comment type="caution">
    <text evidence="2">The sequence shown here is derived from an EMBL/GenBank/DDBJ whole genome shotgun (WGS) entry which is preliminary data.</text>
</comment>
<sequence>MKPGNASRRAARQGLHDPQEAGGAAQRQQCGQRQGRVSSAHKALTASSKGLRLGRRGGQHGRRDSIRESQAA</sequence>
<dbReference type="AlphaFoldDB" id="A0A2S9X5W5"/>
<accession>A0A2S9X5W5</accession>
<dbReference type="EMBL" id="MTBD01000017">
    <property type="protein sequence ID" value="PRP71119.1"/>
    <property type="molecule type" value="Genomic_DNA"/>
</dbReference>
<evidence type="ECO:0000256" key="1">
    <source>
        <dbReference type="SAM" id="MobiDB-lite"/>
    </source>
</evidence>
<protein>
    <submittedName>
        <fullName evidence="2">Uncharacterized protein</fullName>
    </submittedName>
</protein>
<gene>
    <name evidence="2" type="ORF">BUE93_07845</name>
</gene>